<feature type="coiled-coil region" evidence="11">
    <location>
        <begin position="253"/>
        <end position="280"/>
    </location>
</feature>
<evidence type="ECO:0000256" key="6">
    <source>
        <dbReference type="ARBA" id="ARBA00022837"/>
    </source>
</evidence>
<keyword evidence="3 10" id="KW-0813">Transport</keyword>
<dbReference type="GO" id="GO:0015292">
    <property type="term" value="F:uniporter activity"/>
    <property type="evidence" value="ECO:0007669"/>
    <property type="project" value="UniProtKB-UniRule"/>
</dbReference>
<protein>
    <recommendedName>
        <fullName evidence="10">Calcium uniporter protein</fullName>
    </recommendedName>
</protein>
<feature type="domain" description="ZNRF-3 ectodomain" evidence="14">
    <location>
        <begin position="79"/>
        <end position="122"/>
    </location>
</feature>
<evidence type="ECO:0000256" key="3">
    <source>
        <dbReference type="ARBA" id="ARBA00022448"/>
    </source>
</evidence>
<feature type="transmembrane region" description="Helical" evidence="10">
    <location>
        <begin position="328"/>
        <end position="347"/>
    </location>
</feature>
<keyword evidence="10" id="KW-0496">Mitochondrion</keyword>
<evidence type="ECO:0000256" key="4">
    <source>
        <dbReference type="ARBA" id="ARBA00022568"/>
    </source>
</evidence>
<keyword evidence="10" id="KW-0999">Mitochondrion inner membrane</keyword>
<evidence type="ECO:0000256" key="10">
    <source>
        <dbReference type="RuleBase" id="RU367035"/>
    </source>
</evidence>
<name>A0AAD1QYG9_PELCU</name>
<evidence type="ECO:0000256" key="12">
    <source>
        <dbReference type="SAM" id="SignalP"/>
    </source>
</evidence>
<dbReference type="Pfam" id="PF04678">
    <property type="entry name" value="MCU"/>
    <property type="match status" value="1"/>
</dbReference>
<dbReference type="PANTHER" id="PTHR13462">
    <property type="entry name" value="CALCIUM UNIPORTER PROTEIN, MITOCHONDRIAL"/>
    <property type="match status" value="1"/>
</dbReference>
<comment type="subcellular location">
    <subcellularLocation>
        <location evidence="1">Membrane</location>
        <topology evidence="1">Multi-pass membrane protein</topology>
    </subcellularLocation>
    <subcellularLocation>
        <location evidence="10">Mitochondrion inner membrane</location>
        <topology evidence="10">Multi-pass membrane protein</topology>
    </subcellularLocation>
</comment>
<dbReference type="Proteomes" id="UP001295444">
    <property type="component" value="Chromosome 01"/>
</dbReference>
<evidence type="ECO:0000313" key="16">
    <source>
        <dbReference type="Proteomes" id="UP001295444"/>
    </source>
</evidence>
<keyword evidence="6 10" id="KW-0106">Calcium</keyword>
<keyword evidence="11" id="KW-0175">Coiled coil</keyword>
<dbReference type="GO" id="GO:0036444">
    <property type="term" value="P:calcium import into the mitochondrion"/>
    <property type="evidence" value="ECO:0007669"/>
    <property type="project" value="TreeGrafter"/>
</dbReference>
<reference evidence="15" key="1">
    <citation type="submission" date="2022-03" db="EMBL/GenBank/DDBJ databases">
        <authorList>
            <person name="Alioto T."/>
            <person name="Alioto T."/>
            <person name="Gomez Garrido J."/>
        </authorList>
    </citation>
    <scope>NUCLEOTIDE SEQUENCE</scope>
</reference>
<proteinExistence type="inferred from homology"/>
<evidence type="ECO:0000256" key="11">
    <source>
        <dbReference type="SAM" id="Coils"/>
    </source>
</evidence>
<evidence type="ECO:0000256" key="7">
    <source>
        <dbReference type="ARBA" id="ARBA00022989"/>
    </source>
</evidence>
<evidence type="ECO:0000313" key="15">
    <source>
        <dbReference type="EMBL" id="CAH2220191.1"/>
    </source>
</evidence>
<evidence type="ECO:0000256" key="9">
    <source>
        <dbReference type="ARBA" id="ARBA00023136"/>
    </source>
</evidence>
<comment type="domain">
    <text evidence="10">The selectivity filter, in which calcium ions are arranged in single file, is composed of two acidic rings separated by one helical turn along the central axis of the channel pore.</text>
</comment>
<dbReference type="GO" id="GO:0005262">
    <property type="term" value="F:calcium channel activity"/>
    <property type="evidence" value="ECO:0007669"/>
    <property type="project" value="UniProtKB-UniRule"/>
</dbReference>
<keyword evidence="10" id="KW-0407">Ion channel</keyword>
<evidence type="ECO:0000259" key="13">
    <source>
        <dbReference type="Pfam" id="PF04678"/>
    </source>
</evidence>
<feature type="chain" id="PRO_5041928616" description="Calcium uniporter protein" evidence="12">
    <location>
        <begin position="25"/>
        <end position="357"/>
    </location>
</feature>
<dbReference type="InterPro" id="IPR039055">
    <property type="entry name" value="MCU_fam"/>
</dbReference>
<dbReference type="EMBL" id="OW240912">
    <property type="protein sequence ID" value="CAH2220191.1"/>
    <property type="molecule type" value="Genomic_DNA"/>
</dbReference>
<keyword evidence="4 10" id="KW-0109">Calcium transport</keyword>
<feature type="transmembrane region" description="Helical" evidence="10">
    <location>
        <begin position="298"/>
        <end position="321"/>
    </location>
</feature>
<dbReference type="PANTHER" id="PTHR13462:SF6">
    <property type="entry name" value="CALCIUM UNIPORTER REGULATORY SUBUNIT MCUB, MITOCHONDRIAL"/>
    <property type="match status" value="1"/>
</dbReference>
<comment type="function">
    <text evidence="10">Mitochondrial inner membrane calcium uniporter that mediates calcium uptake into mitochondria. Mitochondrial calcium homeostasis plays key roles in cellular physiology and regulates cell bioenergetics, cytoplasmic calcium signals and activation of cell death pathways.</text>
</comment>
<dbReference type="GO" id="GO:0019855">
    <property type="term" value="F:calcium channel inhibitor activity"/>
    <property type="evidence" value="ECO:0007669"/>
    <property type="project" value="TreeGrafter"/>
</dbReference>
<organism evidence="15 16">
    <name type="scientific">Pelobates cultripes</name>
    <name type="common">Western spadefoot toad</name>
    <dbReference type="NCBI Taxonomy" id="61616"/>
    <lineage>
        <taxon>Eukaryota</taxon>
        <taxon>Metazoa</taxon>
        <taxon>Chordata</taxon>
        <taxon>Craniata</taxon>
        <taxon>Vertebrata</taxon>
        <taxon>Euteleostomi</taxon>
        <taxon>Amphibia</taxon>
        <taxon>Batrachia</taxon>
        <taxon>Anura</taxon>
        <taxon>Pelobatoidea</taxon>
        <taxon>Pelobatidae</taxon>
        <taxon>Pelobates</taxon>
    </lineage>
</organism>
<keyword evidence="5 10" id="KW-0812">Transmembrane</keyword>
<dbReference type="Pfam" id="PF18212">
    <property type="entry name" value="ZNRF_3_ecto"/>
    <property type="match status" value="1"/>
</dbReference>
<keyword evidence="9 10" id="KW-0472">Membrane</keyword>
<evidence type="ECO:0000256" key="5">
    <source>
        <dbReference type="ARBA" id="ARBA00022692"/>
    </source>
</evidence>
<feature type="domain" description="Calcium uniporter protein C-terminal" evidence="13">
    <location>
        <begin position="167"/>
        <end position="351"/>
    </location>
</feature>
<dbReference type="GO" id="GO:1990246">
    <property type="term" value="C:uniplex complex"/>
    <property type="evidence" value="ECO:0007669"/>
    <property type="project" value="TreeGrafter"/>
</dbReference>
<accession>A0AAD1QYG9</accession>
<keyword evidence="10" id="KW-0107">Calcium channel</keyword>
<evidence type="ECO:0000259" key="14">
    <source>
        <dbReference type="Pfam" id="PF18212"/>
    </source>
</evidence>
<keyword evidence="12" id="KW-0732">Signal</keyword>
<dbReference type="InterPro" id="IPR040700">
    <property type="entry name" value="ZNRF-3_ecto"/>
</dbReference>
<feature type="signal peptide" evidence="12">
    <location>
        <begin position="1"/>
        <end position="24"/>
    </location>
</feature>
<gene>
    <name evidence="15" type="ORF">PECUL_23A032891</name>
</gene>
<comment type="similarity">
    <text evidence="2 10">Belongs to the MCU (TC 1.A.77) family.</text>
</comment>
<dbReference type="InterPro" id="IPR006769">
    <property type="entry name" value="MCU_C"/>
</dbReference>
<dbReference type="Gene3D" id="3.50.30.30">
    <property type="match status" value="1"/>
</dbReference>
<dbReference type="GO" id="GO:0051560">
    <property type="term" value="P:mitochondrial calcium ion homeostasis"/>
    <property type="evidence" value="ECO:0007669"/>
    <property type="project" value="UniProtKB-UniRule"/>
</dbReference>
<keyword evidence="16" id="KW-1185">Reference proteome</keyword>
<dbReference type="AlphaFoldDB" id="A0AAD1QYG9"/>
<keyword evidence="8 10" id="KW-0406">Ion transport</keyword>
<evidence type="ECO:0000256" key="2">
    <source>
        <dbReference type="ARBA" id="ARBA00005653"/>
    </source>
</evidence>
<keyword evidence="7 10" id="KW-1133">Transmembrane helix</keyword>
<sequence>MSRARLQLASLWLLLMVTLRARLADSAMDDSDRELEQKALIKVNPLRAEKGGQENLTLEGIFARVADVSPAEGRLLQFHPLSLCNTSEDDQAKPGFISIVKLETPDRDPQPCLSLANKARLADVTVHYSHGLPVITLPLPSRKERCQFTVKPMTTSVGTFLKDIQKEDRGINMVSVTSADGIKFSSTTLMDVLLMNDFRLVINDSTYLVQPPPRDMRSFHSCYYIEILHTKDSSEMDAIKSLVHRLHTALHSEEHYLKKEQQLMRKLDDLNEQLRPLEQVRKMKAEIMAKSDGKTTRLMWIGLALMSTQGGALAWLTWWVYSWDIMEPVTYFIGYGSAIAFYAYFVLTKEVRYFKCI</sequence>
<evidence type="ECO:0000256" key="1">
    <source>
        <dbReference type="ARBA" id="ARBA00004141"/>
    </source>
</evidence>
<evidence type="ECO:0000256" key="8">
    <source>
        <dbReference type="ARBA" id="ARBA00023065"/>
    </source>
</evidence>